<evidence type="ECO:0000256" key="1">
    <source>
        <dbReference type="SAM" id="MobiDB-lite"/>
    </source>
</evidence>
<dbReference type="Proteomes" id="UP000266723">
    <property type="component" value="Unassembled WGS sequence"/>
</dbReference>
<feature type="region of interest" description="Disordered" evidence="1">
    <location>
        <begin position="24"/>
        <end position="56"/>
    </location>
</feature>
<name>A0ABQ7BFV4_BRACR</name>
<protein>
    <submittedName>
        <fullName evidence="2">Uncharacterized protein</fullName>
    </submittedName>
</protein>
<accession>A0ABQ7BFV4</accession>
<gene>
    <name evidence="2" type="ORF">DY000_02036217</name>
</gene>
<evidence type="ECO:0000313" key="2">
    <source>
        <dbReference type="EMBL" id="KAF3530810.1"/>
    </source>
</evidence>
<proteinExistence type="predicted"/>
<sequence length="105" mass="11676">MSSIGASYAPVHLMQKQLKEKITKNEKEREEKDQSLSVEASFTTTGRSSNKIFPSRSSYNQQASSNLYVGRQIFSVSCLGVVPLSCIKGCCMQDFVTLNQNDLMT</sequence>
<feature type="compositionally biased region" description="Basic and acidic residues" evidence="1">
    <location>
        <begin position="24"/>
        <end position="34"/>
    </location>
</feature>
<feature type="compositionally biased region" description="Polar residues" evidence="1">
    <location>
        <begin position="35"/>
        <end position="56"/>
    </location>
</feature>
<reference evidence="2 3" key="1">
    <citation type="journal article" date="2020" name="BMC Genomics">
        <title>Intraspecific diversification of the crop wild relative Brassica cretica Lam. using demographic model selection.</title>
        <authorList>
            <person name="Kioukis A."/>
            <person name="Michalopoulou V.A."/>
            <person name="Briers L."/>
            <person name="Pirintsos S."/>
            <person name="Studholme D.J."/>
            <person name="Pavlidis P."/>
            <person name="Sarris P.F."/>
        </authorList>
    </citation>
    <scope>NUCLEOTIDE SEQUENCE [LARGE SCALE GENOMIC DNA]</scope>
    <source>
        <strain evidence="3">cv. PFS-1207/04</strain>
    </source>
</reference>
<evidence type="ECO:0000313" key="3">
    <source>
        <dbReference type="Proteomes" id="UP000266723"/>
    </source>
</evidence>
<keyword evidence="3" id="KW-1185">Reference proteome</keyword>
<dbReference type="EMBL" id="QGKV02001507">
    <property type="protein sequence ID" value="KAF3530810.1"/>
    <property type="molecule type" value="Genomic_DNA"/>
</dbReference>
<organism evidence="2 3">
    <name type="scientific">Brassica cretica</name>
    <name type="common">Mustard</name>
    <dbReference type="NCBI Taxonomy" id="69181"/>
    <lineage>
        <taxon>Eukaryota</taxon>
        <taxon>Viridiplantae</taxon>
        <taxon>Streptophyta</taxon>
        <taxon>Embryophyta</taxon>
        <taxon>Tracheophyta</taxon>
        <taxon>Spermatophyta</taxon>
        <taxon>Magnoliopsida</taxon>
        <taxon>eudicotyledons</taxon>
        <taxon>Gunneridae</taxon>
        <taxon>Pentapetalae</taxon>
        <taxon>rosids</taxon>
        <taxon>malvids</taxon>
        <taxon>Brassicales</taxon>
        <taxon>Brassicaceae</taxon>
        <taxon>Brassiceae</taxon>
        <taxon>Brassica</taxon>
    </lineage>
</organism>
<comment type="caution">
    <text evidence="2">The sequence shown here is derived from an EMBL/GenBank/DDBJ whole genome shotgun (WGS) entry which is preliminary data.</text>
</comment>